<keyword evidence="2" id="KW-1185">Reference proteome</keyword>
<accession>A0ABV7UPA1</accession>
<reference evidence="2" key="1">
    <citation type="journal article" date="2019" name="Int. J. Syst. Evol. Microbiol.">
        <title>The Global Catalogue of Microorganisms (GCM) 10K type strain sequencing project: providing services to taxonomists for standard genome sequencing and annotation.</title>
        <authorList>
            <consortium name="The Broad Institute Genomics Platform"/>
            <consortium name="The Broad Institute Genome Sequencing Center for Infectious Disease"/>
            <person name="Wu L."/>
            <person name="Ma J."/>
        </authorList>
    </citation>
    <scope>NUCLEOTIDE SEQUENCE [LARGE SCALE GENOMIC DNA]</scope>
    <source>
        <strain evidence="2">KCTC 42282</strain>
    </source>
</reference>
<evidence type="ECO:0000313" key="2">
    <source>
        <dbReference type="Proteomes" id="UP001595704"/>
    </source>
</evidence>
<dbReference type="PANTHER" id="PTHR30143:SF0">
    <property type="entry name" value="2-KETO-4-PENTENOATE HYDRATASE"/>
    <property type="match status" value="1"/>
</dbReference>
<gene>
    <name evidence="1" type="ORF">ACFONL_22635</name>
</gene>
<dbReference type="Gene3D" id="3.90.850.10">
    <property type="entry name" value="Fumarylacetoacetase-like, C-terminal domain"/>
    <property type="match status" value="1"/>
</dbReference>
<dbReference type="InterPro" id="IPR036663">
    <property type="entry name" value="Fumarylacetoacetase_C_sf"/>
</dbReference>
<comment type="caution">
    <text evidence="1">The sequence shown here is derived from an EMBL/GenBank/DDBJ whole genome shotgun (WGS) entry which is preliminary data.</text>
</comment>
<dbReference type="InterPro" id="IPR050772">
    <property type="entry name" value="Hydratase-Decarb/MhpD_sf"/>
</dbReference>
<evidence type="ECO:0000313" key="1">
    <source>
        <dbReference type="EMBL" id="MFC3640138.1"/>
    </source>
</evidence>
<dbReference type="SUPFAM" id="SSF56529">
    <property type="entry name" value="FAH"/>
    <property type="match status" value="1"/>
</dbReference>
<dbReference type="Proteomes" id="UP001595704">
    <property type="component" value="Unassembled WGS sequence"/>
</dbReference>
<dbReference type="EMBL" id="JBHRYC010000118">
    <property type="protein sequence ID" value="MFC3640138.1"/>
    <property type="molecule type" value="Genomic_DNA"/>
</dbReference>
<dbReference type="RefSeq" id="WP_191321247.1">
    <property type="nucleotide sequence ID" value="NZ_BNCG01000055.1"/>
</dbReference>
<name>A0ABV7UPA1_9HYPH</name>
<dbReference type="PANTHER" id="PTHR30143">
    <property type="entry name" value="ACID HYDRATASE"/>
    <property type="match status" value="1"/>
</dbReference>
<sequence>MRKFGTHQEQLRDLGQLLARCRRNGVVAAASTASFMTETEAWDVQSMATACYGGEPVGYAVVGWPVSAQQRLGLNGPIHSVIPHDGGQPASGETFRLPQGVIGAQCELVFTIGYPVTGRADGLVSHDSVRQAIIACRPAIGILGRRVSMTGDTHLAAIADFALHVATISGEPADRHTLSRLDLAWVRARLDGNDVLRACGLPYDPVAPVTWLANTLLRMGQCLDAGDIVACGALAPILQVLPEQTLSFDVAGFGNCRCSFL</sequence>
<organism evidence="1 2">
    <name type="scientific">Camelimonas fluminis</name>
    <dbReference type="NCBI Taxonomy" id="1576911"/>
    <lineage>
        <taxon>Bacteria</taxon>
        <taxon>Pseudomonadati</taxon>
        <taxon>Pseudomonadota</taxon>
        <taxon>Alphaproteobacteria</taxon>
        <taxon>Hyphomicrobiales</taxon>
        <taxon>Chelatococcaceae</taxon>
        <taxon>Camelimonas</taxon>
    </lineage>
</organism>
<proteinExistence type="predicted"/>
<protein>
    <submittedName>
        <fullName evidence="1">2-keto-4-pentenoate hydratase</fullName>
    </submittedName>
</protein>